<evidence type="ECO:0000256" key="3">
    <source>
        <dbReference type="ARBA" id="ARBA00022801"/>
    </source>
</evidence>
<dbReference type="InterPro" id="IPR035068">
    <property type="entry name" value="TldD/PmbA_N"/>
</dbReference>
<evidence type="ECO:0000256" key="2">
    <source>
        <dbReference type="ARBA" id="ARBA00022670"/>
    </source>
</evidence>
<evidence type="ECO:0000256" key="1">
    <source>
        <dbReference type="ARBA" id="ARBA00005836"/>
    </source>
</evidence>
<dbReference type="OrthoDB" id="9803213at2"/>
<dbReference type="Pfam" id="PF19290">
    <property type="entry name" value="PmbA_TldD_2nd"/>
    <property type="match status" value="1"/>
</dbReference>
<dbReference type="GO" id="GO:0006508">
    <property type="term" value="P:proteolysis"/>
    <property type="evidence" value="ECO:0007669"/>
    <property type="project" value="UniProtKB-KW"/>
</dbReference>
<dbReference type="Gene3D" id="3.30.2290.10">
    <property type="entry name" value="PmbA/TldD superfamily"/>
    <property type="match status" value="1"/>
</dbReference>
<accession>A0A419SZD5</accession>
<gene>
    <name evidence="8" type="ORF">BET03_04305</name>
</gene>
<keyword evidence="4" id="KW-0482">Metalloprotease</keyword>
<evidence type="ECO:0000256" key="4">
    <source>
        <dbReference type="ARBA" id="ARBA00023049"/>
    </source>
</evidence>
<dbReference type="Pfam" id="PF01523">
    <property type="entry name" value="PmbA_TldD_1st"/>
    <property type="match status" value="1"/>
</dbReference>
<comment type="caution">
    <text evidence="8">The sequence shown here is derived from an EMBL/GenBank/DDBJ whole genome shotgun (WGS) entry which is preliminary data.</text>
</comment>
<keyword evidence="9" id="KW-1185">Reference proteome</keyword>
<keyword evidence="3" id="KW-0378">Hydrolase</keyword>
<organism evidence="8 9">
    <name type="scientific">Thermohalobacter berrensis</name>
    <dbReference type="NCBI Taxonomy" id="99594"/>
    <lineage>
        <taxon>Bacteria</taxon>
        <taxon>Bacillati</taxon>
        <taxon>Bacillota</taxon>
        <taxon>Tissierellia</taxon>
        <taxon>Tissierellales</taxon>
        <taxon>Thermohalobacteraceae</taxon>
        <taxon>Thermohalobacter</taxon>
    </lineage>
</organism>
<keyword evidence="2" id="KW-0645">Protease</keyword>
<comment type="similarity">
    <text evidence="1">Belongs to the peptidase U62 family.</text>
</comment>
<name>A0A419SZD5_9FIRM</name>
<dbReference type="InterPro" id="IPR045570">
    <property type="entry name" value="Metalloprtase-TldD/E_cen_dom"/>
</dbReference>
<dbReference type="PANTHER" id="PTHR30624">
    <property type="entry name" value="UNCHARACTERIZED PROTEIN TLDD AND PMBA"/>
    <property type="match status" value="1"/>
</dbReference>
<dbReference type="InterPro" id="IPR002510">
    <property type="entry name" value="Metalloprtase-TldD/E_N"/>
</dbReference>
<dbReference type="PIRSF" id="PIRSF004919">
    <property type="entry name" value="TldD"/>
    <property type="match status" value="1"/>
</dbReference>
<dbReference type="InterPro" id="IPR036059">
    <property type="entry name" value="TldD/PmbA_sf"/>
</dbReference>
<evidence type="ECO:0000313" key="8">
    <source>
        <dbReference type="EMBL" id="RKD30565.1"/>
    </source>
</evidence>
<feature type="domain" description="Metalloprotease TldD/E C-terminal" evidence="6">
    <location>
        <begin position="226"/>
        <end position="458"/>
    </location>
</feature>
<dbReference type="EMBL" id="MCIB01000034">
    <property type="protein sequence ID" value="RKD30565.1"/>
    <property type="molecule type" value="Genomic_DNA"/>
</dbReference>
<dbReference type="SUPFAM" id="SSF111283">
    <property type="entry name" value="Putative modulator of DNA gyrase, PmbA/TldD"/>
    <property type="match status" value="1"/>
</dbReference>
<reference evidence="8 9" key="1">
    <citation type="submission" date="2016-08" db="EMBL/GenBank/DDBJ databases">
        <title>Novel Firmicutes and Novel Genomes.</title>
        <authorList>
            <person name="Poppleton D.I."/>
            <person name="Gribaldo S."/>
        </authorList>
    </citation>
    <scope>NUCLEOTIDE SEQUENCE [LARGE SCALE GENOMIC DNA]</scope>
    <source>
        <strain evidence="8 9">CTT3</strain>
    </source>
</reference>
<evidence type="ECO:0000313" key="9">
    <source>
        <dbReference type="Proteomes" id="UP000284177"/>
    </source>
</evidence>
<evidence type="ECO:0000259" key="7">
    <source>
        <dbReference type="Pfam" id="PF19290"/>
    </source>
</evidence>
<evidence type="ECO:0000259" key="6">
    <source>
        <dbReference type="Pfam" id="PF19289"/>
    </source>
</evidence>
<dbReference type="InterPro" id="IPR051463">
    <property type="entry name" value="Peptidase_U62_metallo"/>
</dbReference>
<dbReference type="Pfam" id="PF19289">
    <property type="entry name" value="PmbA_TldD_3rd"/>
    <property type="match status" value="1"/>
</dbReference>
<dbReference type="GO" id="GO:0005829">
    <property type="term" value="C:cytosol"/>
    <property type="evidence" value="ECO:0007669"/>
    <property type="project" value="TreeGrafter"/>
</dbReference>
<dbReference type="Proteomes" id="UP000284177">
    <property type="component" value="Unassembled WGS sequence"/>
</dbReference>
<feature type="domain" description="Metalloprotease TldD/E N-terminal" evidence="5">
    <location>
        <begin position="22"/>
        <end position="85"/>
    </location>
</feature>
<dbReference type="InterPro" id="IPR045569">
    <property type="entry name" value="Metalloprtase-TldD/E_C"/>
</dbReference>
<protein>
    <submittedName>
        <fullName evidence="8">Peptidase C69</fullName>
    </submittedName>
</protein>
<evidence type="ECO:0000259" key="5">
    <source>
        <dbReference type="Pfam" id="PF01523"/>
    </source>
</evidence>
<dbReference type="FunFam" id="3.30.2290.10:FF:000003">
    <property type="entry name" value="Zinc-dependent protease, TldD/PmbA family"/>
    <property type="match status" value="1"/>
</dbReference>
<proteinExistence type="inferred from homology"/>
<dbReference type="AlphaFoldDB" id="A0A419SZD5"/>
<dbReference type="InterPro" id="IPR025502">
    <property type="entry name" value="TldD"/>
</dbReference>
<feature type="domain" description="Metalloprotease TldD/E central" evidence="7">
    <location>
        <begin position="112"/>
        <end position="218"/>
    </location>
</feature>
<dbReference type="RefSeq" id="WP_120170039.1">
    <property type="nucleotide sequence ID" value="NZ_MCIB01000034.1"/>
</dbReference>
<dbReference type="PANTHER" id="PTHR30624:SF4">
    <property type="entry name" value="METALLOPROTEASE TLDD"/>
    <property type="match status" value="1"/>
</dbReference>
<sequence length="463" mass="50591">MLNKSVIEAVINDALSTGGDFAEVYLEDKYNTGLTMIGGKVEKGLSGRDYGVGIRIFNKNNSIYAYTNNSSKENLIKVAREAAKALSENKKDIAIDLRKSSLDNKHFIKVLPNNVEKAKKVELMRRAYNTAKNYDEVISQVTVNYMDVEKNILIANSEGLFVEDKRVRTRIAINAVASKDGEMQSGFFGPGAHMGFEFYEKINIEEYAKEAARIAKTMINADLCPSGKMPVVIENGFGGVILHEACGHGLEATSVAKGTSIFTGKIGEKVASDLVTVVDDGTIPNEWGSQNIDDEGMETRKNVLIERGVLKGYLIDKLNSRKMNMEPTGSGRRQSYKYAPTSRMTNTYICNGKSTREEIIENTEYGLYAKYMGGGSVNPSTGDFNFAVMEGYIVKNGKIEKPVRGATLIGNGRNILKEIDMVGNNLAFGQGMCGSLSGSLPVNVGQPTIRVRSITVGGRKAKK</sequence>
<dbReference type="GO" id="GO:0008237">
    <property type="term" value="F:metallopeptidase activity"/>
    <property type="evidence" value="ECO:0007669"/>
    <property type="project" value="UniProtKB-KW"/>
</dbReference>